<proteinExistence type="predicted"/>
<protein>
    <recommendedName>
        <fullName evidence="1">F5/8 type C domain-containing protein</fullName>
    </recommendedName>
</protein>
<dbReference type="InterPro" id="IPR000421">
    <property type="entry name" value="FA58C"/>
</dbReference>
<organism evidence="2">
    <name type="scientific">Capitella teleta</name>
    <name type="common">Polychaete worm</name>
    <dbReference type="NCBI Taxonomy" id="283909"/>
    <lineage>
        <taxon>Eukaryota</taxon>
        <taxon>Metazoa</taxon>
        <taxon>Spiralia</taxon>
        <taxon>Lophotrochozoa</taxon>
        <taxon>Annelida</taxon>
        <taxon>Polychaeta</taxon>
        <taxon>Sedentaria</taxon>
        <taxon>Scolecida</taxon>
        <taxon>Capitellidae</taxon>
        <taxon>Capitella</taxon>
    </lineage>
</organism>
<dbReference type="Pfam" id="PF00754">
    <property type="entry name" value="F5_F8_type_C"/>
    <property type="match status" value="1"/>
</dbReference>
<reference evidence="2 4" key="2">
    <citation type="journal article" date="2013" name="Nature">
        <title>Insights into bilaterian evolution from three spiralian genomes.</title>
        <authorList>
            <person name="Simakov O."/>
            <person name="Marletaz F."/>
            <person name="Cho S.J."/>
            <person name="Edsinger-Gonzales E."/>
            <person name="Havlak P."/>
            <person name="Hellsten U."/>
            <person name="Kuo D.H."/>
            <person name="Larsson T."/>
            <person name="Lv J."/>
            <person name="Arendt D."/>
            <person name="Savage R."/>
            <person name="Osoegawa K."/>
            <person name="de Jong P."/>
            <person name="Grimwood J."/>
            <person name="Chapman J.A."/>
            <person name="Shapiro H."/>
            <person name="Aerts A."/>
            <person name="Otillar R.P."/>
            <person name="Terry A.Y."/>
            <person name="Boore J.L."/>
            <person name="Grigoriev I.V."/>
            <person name="Lindberg D.R."/>
            <person name="Seaver E.C."/>
            <person name="Weisblat D.A."/>
            <person name="Putnam N.H."/>
            <person name="Rokhsar D.S."/>
        </authorList>
    </citation>
    <scope>NUCLEOTIDE SEQUENCE</scope>
    <source>
        <strain evidence="2 4">I ESC-2004</strain>
    </source>
</reference>
<sequence>WLQVDFEYSRLIVAIDTLQYLDESQVYVKSYKIAHSQDESQWVWYGENGSPQVFECKSDGDQAVRNLFDPPIEARLLRFYLFDYDEYASVRWELFTCE</sequence>
<dbReference type="EMBL" id="KB306940">
    <property type="protein sequence ID" value="ELT99364.1"/>
    <property type="molecule type" value="Genomic_DNA"/>
</dbReference>
<dbReference type="EnsemblMetazoa" id="CapteT47037">
    <property type="protein sequence ID" value="CapteP47037"/>
    <property type="gene ID" value="CapteG47037"/>
</dbReference>
<reference evidence="4" key="1">
    <citation type="submission" date="2012-12" db="EMBL/GenBank/DDBJ databases">
        <authorList>
            <person name="Hellsten U."/>
            <person name="Grimwood J."/>
            <person name="Chapman J.A."/>
            <person name="Shapiro H."/>
            <person name="Aerts A."/>
            <person name="Otillar R.P."/>
            <person name="Terry A.Y."/>
            <person name="Boore J.L."/>
            <person name="Simakov O."/>
            <person name="Marletaz F."/>
            <person name="Cho S.-J."/>
            <person name="Edsinger-Gonzales E."/>
            <person name="Havlak P."/>
            <person name="Kuo D.-H."/>
            <person name="Larsson T."/>
            <person name="Lv J."/>
            <person name="Arendt D."/>
            <person name="Savage R."/>
            <person name="Osoegawa K."/>
            <person name="de Jong P."/>
            <person name="Lindberg D.R."/>
            <person name="Seaver E.C."/>
            <person name="Weisblat D.A."/>
            <person name="Putnam N.H."/>
            <person name="Grigoriev I.V."/>
            <person name="Rokhsar D.S."/>
        </authorList>
    </citation>
    <scope>NUCLEOTIDE SEQUENCE</scope>
    <source>
        <strain evidence="4">I ESC-2004</strain>
    </source>
</reference>
<gene>
    <name evidence="2" type="ORF">CAPTEDRAFT_47037</name>
</gene>
<evidence type="ECO:0000313" key="4">
    <source>
        <dbReference type="Proteomes" id="UP000014760"/>
    </source>
</evidence>
<dbReference type="OrthoDB" id="2121828at2759"/>
<evidence type="ECO:0000313" key="3">
    <source>
        <dbReference type="EnsemblMetazoa" id="CapteP47037"/>
    </source>
</evidence>
<dbReference type="PROSITE" id="PS50022">
    <property type="entry name" value="FA58C_3"/>
    <property type="match status" value="1"/>
</dbReference>
<evidence type="ECO:0000259" key="1">
    <source>
        <dbReference type="PROSITE" id="PS50022"/>
    </source>
</evidence>
<dbReference type="PANTHER" id="PTHR24543">
    <property type="entry name" value="MULTICOPPER OXIDASE-RELATED"/>
    <property type="match status" value="1"/>
</dbReference>
<reference evidence="3" key="3">
    <citation type="submission" date="2015-06" db="UniProtKB">
        <authorList>
            <consortium name="EnsemblMetazoa"/>
        </authorList>
    </citation>
    <scope>IDENTIFICATION</scope>
</reference>
<feature type="domain" description="F5/8 type C" evidence="1">
    <location>
        <begin position="1"/>
        <end position="97"/>
    </location>
</feature>
<dbReference type="Gene3D" id="2.60.120.260">
    <property type="entry name" value="Galactose-binding domain-like"/>
    <property type="match status" value="1"/>
</dbReference>
<dbReference type="InterPro" id="IPR008979">
    <property type="entry name" value="Galactose-bd-like_sf"/>
</dbReference>
<feature type="non-terminal residue" evidence="2">
    <location>
        <position position="1"/>
    </location>
</feature>
<dbReference type="AlphaFoldDB" id="R7U063"/>
<dbReference type="EMBL" id="AMQN01010063">
    <property type="status" value="NOT_ANNOTATED_CDS"/>
    <property type="molecule type" value="Genomic_DNA"/>
</dbReference>
<dbReference type="SUPFAM" id="SSF49785">
    <property type="entry name" value="Galactose-binding domain-like"/>
    <property type="match status" value="1"/>
</dbReference>
<name>R7U063_CAPTE</name>
<accession>R7U063</accession>
<dbReference type="Proteomes" id="UP000014760">
    <property type="component" value="Unassembled WGS sequence"/>
</dbReference>
<evidence type="ECO:0000313" key="2">
    <source>
        <dbReference type="EMBL" id="ELT99364.1"/>
    </source>
</evidence>
<keyword evidence="4" id="KW-1185">Reference proteome</keyword>
<feature type="non-terminal residue" evidence="2">
    <location>
        <position position="98"/>
    </location>
</feature>
<dbReference type="HOGENOM" id="CLU_030066_5_1_1"/>